<gene>
    <name evidence="2" type="ORF">RR48_15397</name>
</gene>
<name>A0A194R084_PAPMA</name>
<dbReference type="EMBL" id="KQ461108">
    <property type="protein sequence ID" value="KPJ09256.1"/>
    <property type="molecule type" value="Genomic_DNA"/>
</dbReference>
<organism evidence="2 3">
    <name type="scientific">Papilio machaon</name>
    <name type="common">Old World swallowtail butterfly</name>
    <dbReference type="NCBI Taxonomy" id="76193"/>
    <lineage>
        <taxon>Eukaryota</taxon>
        <taxon>Metazoa</taxon>
        <taxon>Ecdysozoa</taxon>
        <taxon>Arthropoda</taxon>
        <taxon>Hexapoda</taxon>
        <taxon>Insecta</taxon>
        <taxon>Pterygota</taxon>
        <taxon>Neoptera</taxon>
        <taxon>Endopterygota</taxon>
        <taxon>Lepidoptera</taxon>
        <taxon>Glossata</taxon>
        <taxon>Ditrysia</taxon>
        <taxon>Papilionoidea</taxon>
        <taxon>Papilionidae</taxon>
        <taxon>Papilioninae</taxon>
        <taxon>Papilio</taxon>
    </lineage>
</organism>
<reference evidence="2 3" key="1">
    <citation type="journal article" date="2015" name="Nat. Commun.">
        <title>Outbred genome sequencing and CRISPR/Cas9 gene editing in butterflies.</title>
        <authorList>
            <person name="Li X."/>
            <person name="Fan D."/>
            <person name="Zhang W."/>
            <person name="Liu G."/>
            <person name="Zhang L."/>
            <person name="Zhao L."/>
            <person name="Fang X."/>
            <person name="Chen L."/>
            <person name="Dong Y."/>
            <person name="Chen Y."/>
            <person name="Ding Y."/>
            <person name="Zhao R."/>
            <person name="Feng M."/>
            <person name="Zhu Y."/>
            <person name="Feng Y."/>
            <person name="Jiang X."/>
            <person name="Zhu D."/>
            <person name="Xiang H."/>
            <person name="Feng X."/>
            <person name="Li S."/>
            <person name="Wang J."/>
            <person name="Zhang G."/>
            <person name="Kronforst M.R."/>
            <person name="Wang W."/>
        </authorList>
    </citation>
    <scope>NUCLEOTIDE SEQUENCE [LARGE SCALE GENOMIC DNA]</scope>
    <source>
        <strain evidence="2">Ya'a_city_454_Pm</strain>
        <tissue evidence="2">Whole body</tissue>
    </source>
</reference>
<protein>
    <submittedName>
        <fullName evidence="2">Uncharacterized protein</fullName>
    </submittedName>
</protein>
<proteinExistence type="predicted"/>
<evidence type="ECO:0000256" key="1">
    <source>
        <dbReference type="SAM" id="MobiDB-lite"/>
    </source>
</evidence>
<keyword evidence="3" id="KW-1185">Reference proteome</keyword>
<dbReference type="InParanoid" id="A0A194R084"/>
<dbReference type="AlphaFoldDB" id="A0A194R084"/>
<accession>A0A194R084</accession>
<dbReference type="Proteomes" id="UP000053240">
    <property type="component" value="Unassembled WGS sequence"/>
</dbReference>
<evidence type="ECO:0000313" key="3">
    <source>
        <dbReference type="Proteomes" id="UP000053240"/>
    </source>
</evidence>
<sequence>MISKLKIGVSTSPPPLENNPILQYFEVGNECCNAGPGLVWRVHDAYRKSDGKSDAVTRSRPWPPTAKVSTFSEPTPFQPSPGPVATEDILII</sequence>
<evidence type="ECO:0000313" key="2">
    <source>
        <dbReference type="EMBL" id="KPJ09256.1"/>
    </source>
</evidence>
<feature type="region of interest" description="Disordered" evidence="1">
    <location>
        <begin position="50"/>
        <end position="85"/>
    </location>
</feature>